<evidence type="ECO:0000313" key="3">
    <source>
        <dbReference type="EMBL" id="OWJ65211.1"/>
    </source>
</evidence>
<dbReference type="Pfam" id="PF07859">
    <property type="entry name" value="Abhydrolase_3"/>
    <property type="match status" value="1"/>
</dbReference>
<comment type="caution">
    <text evidence="3">The sequence shown here is derived from an EMBL/GenBank/DDBJ whole genome shotgun (WGS) entry which is preliminary data.</text>
</comment>
<dbReference type="OrthoDB" id="9806180at2"/>
<dbReference type="Proteomes" id="UP000196655">
    <property type="component" value="Unassembled WGS sequence"/>
</dbReference>
<name>A0A211ZIX8_9PROT</name>
<dbReference type="EMBL" id="NHON01000041">
    <property type="protein sequence ID" value="OWJ65211.1"/>
    <property type="molecule type" value="Genomic_DNA"/>
</dbReference>
<feature type="domain" description="Alpha/beta hydrolase fold-3" evidence="2">
    <location>
        <begin position="107"/>
        <end position="311"/>
    </location>
</feature>
<dbReference type="InterPro" id="IPR029058">
    <property type="entry name" value="AB_hydrolase_fold"/>
</dbReference>
<dbReference type="InterPro" id="IPR019826">
    <property type="entry name" value="Carboxylesterase_B_AS"/>
</dbReference>
<accession>A0A211ZIX8</accession>
<organism evidence="3 4">
    <name type="scientific">Inquilinus limosus</name>
    <dbReference type="NCBI Taxonomy" id="171674"/>
    <lineage>
        <taxon>Bacteria</taxon>
        <taxon>Pseudomonadati</taxon>
        <taxon>Pseudomonadota</taxon>
        <taxon>Alphaproteobacteria</taxon>
        <taxon>Rhodospirillales</taxon>
        <taxon>Rhodospirillaceae</taxon>
        <taxon>Inquilinus</taxon>
    </lineage>
</organism>
<protein>
    <recommendedName>
        <fullName evidence="2">Alpha/beta hydrolase fold-3 domain-containing protein</fullName>
    </recommendedName>
</protein>
<keyword evidence="4" id="KW-1185">Reference proteome</keyword>
<sequence length="335" mass="36735">MVARRAFRPGTEHRPVDPEFLMILHPDCEAYLEAVERWREKTSIQSWADIGADRAKAVFSELKLSRMPKLPEMDLVEDYEIEGRAGPRRVRILRPKGAGTRPLPVALYFHGGGYVLGGIEESEDEARRIAANTPALVISASYRLGPDHPFPAAIDDAYDALLWAAHHAASFGGDPRRLMVGGTSAGAGLAAAISRLAATENGPRIALTYLLCPWLDLTMSQHSVLDYGDGYGLDRVDLEWFRQCYLGPDEAPDHPLASPILHPVPPRLPKTFVLAAECDPLRDEARVYARMLKEAKVPVTYVMAPGMVHAFNALIHLIPGGLPQIAAIDEALRGV</sequence>
<gene>
    <name evidence="3" type="ORF">BWR60_20720</name>
</gene>
<reference evidence="4" key="1">
    <citation type="submission" date="2017-05" db="EMBL/GenBank/DDBJ databases">
        <authorList>
            <person name="Macchi M."/>
            <person name="Festa S."/>
            <person name="Coppotelli B.M."/>
            <person name="Morelli I.S."/>
        </authorList>
    </citation>
    <scope>NUCLEOTIDE SEQUENCE [LARGE SCALE GENOMIC DNA]</scope>
    <source>
        <strain evidence="4">I</strain>
    </source>
</reference>
<dbReference type="STRING" id="1122125.GCA_000423185_04288"/>
<proteinExistence type="predicted"/>
<dbReference type="GO" id="GO:0016787">
    <property type="term" value="F:hydrolase activity"/>
    <property type="evidence" value="ECO:0007669"/>
    <property type="project" value="UniProtKB-KW"/>
</dbReference>
<evidence type="ECO:0000259" key="2">
    <source>
        <dbReference type="Pfam" id="PF07859"/>
    </source>
</evidence>
<dbReference type="InterPro" id="IPR013094">
    <property type="entry name" value="AB_hydrolase_3"/>
</dbReference>
<dbReference type="InterPro" id="IPR050300">
    <property type="entry name" value="GDXG_lipolytic_enzyme"/>
</dbReference>
<evidence type="ECO:0000256" key="1">
    <source>
        <dbReference type="ARBA" id="ARBA00022801"/>
    </source>
</evidence>
<keyword evidence="1" id="KW-0378">Hydrolase</keyword>
<dbReference type="SUPFAM" id="SSF53474">
    <property type="entry name" value="alpha/beta-Hydrolases"/>
    <property type="match status" value="1"/>
</dbReference>
<dbReference type="AlphaFoldDB" id="A0A211ZIX8"/>
<dbReference type="Gene3D" id="3.40.50.1820">
    <property type="entry name" value="alpha/beta hydrolase"/>
    <property type="match status" value="1"/>
</dbReference>
<dbReference type="PANTHER" id="PTHR48081:SF8">
    <property type="entry name" value="ALPHA_BETA HYDROLASE FOLD-3 DOMAIN-CONTAINING PROTEIN-RELATED"/>
    <property type="match status" value="1"/>
</dbReference>
<dbReference type="PANTHER" id="PTHR48081">
    <property type="entry name" value="AB HYDROLASE SUPERFAMILY PROTEIN C4A8.06C"/>
    <property type="match status" value="1"/>
</dbReference>
<dbReference type="PROSITE" id="PS00122">
    <property type="entry name" value="CARBOXYLESTERASE_B_1"/>
    <property type="match status" value="1"/>
</dbReference>
<evidence type="ECO:0000313" key="4">
    <source>
        <dbReference type="Proteomes" id="UP000196655"/>
    </source>
</evidence>